<protein>
    <recommendedName>
        <fullName evidence="5">Exonuclease VII small subunit</fullName>
    </recommendedName>
</protein>
<evidence type="ECO:0008006" key="5">
    <source>
        <dbReference type="Google" id="ProtNLM"/>
    </source>
</evidence>
<dbReference type="InterPro" id="IPR003761">
    <property type="entry name" value="Exonuc_VII_S"/>
</dbReference>
<dbReference type="PIRSF" id="PIRSF006488">
    <property type="entry name" value="Exonuc_VII_S"/>
    <property type="match status" value="1"/>
</dbReference>
<dbReference type="GO" id="GO:0008855">
    <property type="term" value="F:exodeoxyribonuclease VII activity"/>
    <property type="evidence" value="ECO:0007669"/>
    <property type="project" value="InterPro"/>
</dbReference>
<sequence>MAVRRKKLNYEASVTELESLVNRLEQGDISLEESLKLYESGVLLTRDCQDALQAAEQKVQMLVQQSGQANLVDFDSNSTDS</sequence>
<dbReference type="NCBIfam" id="TIGR01280">
    <property type="entry name" value="xseB"/>
    <property type="match status" value="1"/>
</dbReference>
<dbReference type="InterPro" id="IPR037004">
    <property type="entry name" value="Exonuc_VII_ssu_sf"/>
</dbReference>
<evidence type="ECO:0000313" key="4">
    <source>
        <dbReference type="EMBL" id="KKM04196.1"/>
    </source>
</evidence>
<dbReference type="Pfam" id="PF02609">
    <property type="entry name" value="Exonuc_VII_S"/>
    <property type="match status" value="1"/>
</dbReference>
<dbReference type="NCBIfam" id="NF002140">
    <property type="entry name" value="PRK00977.1-4"/>
    <property type="match status" value="1"/>
</dbReference>
<dbReference type="SUPFAM" id="SSF116842">
    <property type="entry name" value="XseB-like"/>
    <property type="match status" value="1"/>
</dbReference>
<accession>A0A0F9JEA6</accession>
<dbReference type="HAMAP" id="MF_00337">
    <property type="entry name" value="Exonuc_7_S"/>
    <property type="match status" value="1"/>
</dbReference>
<dbReference type="PANTHER" id="PTHR34137">
    <property type="entry name" value="EXODEOXYRIBONUCLEASE 7 SMALL SUBUNIT"/>
    <property type="match status" value="1"/>
</dbReference>
<keyword evidence="2" id="KW-0540">Nuclease</keyword>
<dbReference type="GO" id="GO:0006308">
    <property type="term" value="P:DNA catabolic process"/>
    <property type="evidence" value="ECO:0007669"/>
    <property type="project" value="InterPro"/>
</dbReference>
<gene>
    <name evidence="4" type="ORF">LCGC14_1766670</name>
</gene>
<keyword evidence="3" id="KW-0378">Hydrolase</keyword>
<keyword evidence="1" id="KW-0963">Cytoplasm</keyword>
<reference evidence="4" key="1">
    <citation type="journal article" date="2015" name="Nature">
        <title>Complex archaea that bridge the gap between prokaryotes and eukaryotes.</title>
        <authorList>
            <person name="Spang A."/>
            <person name="Saw J.H."/>
            <person name="Jorgensen S.L."/>
            <person name="Zaremba-Niedzwiedzka K."/>
            <person name="Martijn J."/>
            <person name="Lind A.E."/>
            <person name="van Eijk R."/>
            <person name="Schleper C."/>
            <person name="Guy L."/>
            <person name="Ettema T.J."/>
        </authorList>
    </citation>
    <scope>NUCLEOTIDE SEQUENCE</scope>
</reference>
<dbReference type="PANTHER" id="PTHR34137:SF1">
    <property type="entry name" value="EXODEOXYRIBONUCLEASE 7 SMALL SUBUNIT"/>
    <property type="match status" value="1"/>
</dbReference>
<dbReference type="NCBIfam" id="NF002139">
    <property type="entry name" value="PRK00977.1-3"/>
    <property type="match status" value="1"/>
</dbReference>
<evidence type="ECO:0000256" key="1">
    <source>
        <dbReference type="ARBA" id="ARBA00022490"/>
    </source>
</evidence>
<evidence type="ECO:0000256" key="3">
    <source>
        <dbReference type="ARBA" id="ARBA00022801"/>
    </source>
</evidence>
<dbReference type="AlphaFoldDB" id="A0A0F9JEA6"/>
<dbReference type="EMBL" id="LAZR01016510">
    <property type="protein sequence ID" value="KKM04196.1"/>
    <property type="molecule type" value="Genomic_DNA"/>
</dbReference>
<organism evidence="4">
    <name type="scientific">marine sediment metagenome</name>
    <dbReference type="NCBI Taxonomy" id="412755"/>
    <lineage>
        <taxon>unclassified sequences</taxon>
        <taxon>metagenomes</taxon>
        <taxon>ecological metagenomes</taxon>
    </lineage>
</organism>
<proteinExistence type="inferred from homology"/>
<evidence type="ECO:0000256" key="2">
    <source>
        <dbReference type="ARBA" id="ARBA00022722"/>
    </source>
</evidence>
<dbReference type="GO" id="GO:0009318">
    <property type="term" value="C:exodeoxyribonuclease VII complex"/>
    <property type="evidence" value="ECO:0007669"/>
    <property type="project" value="InterPro"/>
</dbReference>
<name>A0A0F9JEA6_9ZZZZ</name>
<dbReference type="GO" id="GO:0005829">
    <property type="term" value="C:cytosol"/>
    <property type="evidence" value="ECO:0007669"/>
    <property type="project" value="TreeGrafter"/>
</dbReference>
<dbReference type="Gene3D" id="1.10.287.1040">
    <property type="entry name" value="Exonuclease VII, small subunit"/>
    <property type="match status" value="1"/>
</dbReference>
<comment type="caution">
    <text evidence="4">The sequence shown here is derived from an EMBL/GenBank/DDBJ whole genome shotgun (WGS) entry which is preliminary data.</text>
</comment>